<dbReference type="EMBL" id="AFNH02000121">
    <property type="protein sequence ID" value="EZG82415.1"/>
    <property type="molecule type" value="Genomic_DNA"/>
</dbReference>
<accession>A0A023BCC1</accession>
<evidence type="ECO:0000313" key="4">
    <source>
        <dbReference type="Proteomes" id="UP000019763"/>
    </source>
</evidence>
<proteinExistence type="predicted"/>
<dbReference type="Gene3D" id="2.40.50.140">
    <property type="entry name" value="Nucleic acid-binding proteins"/>
    <property type="match status" value="1"/>
</dbReference>
<evidence type="ECO:0000313" key="3">
    <source>
        <dbReference type="EMBL" id="EZG82415.1"/>
    </source>
</evidence>
<evidence type="ECO:0000256" key="2">
    <source>
        <dbReference type="ARBA" id="ARBA00022835"/>
    </source>
</evidence>
<protein>
    <submittedName>
        <fullName evidence="3">Exosome component EXOSC1/CSL4 protein</fullName>
    </submittedName>
</protein>
<keyword evidence="4" id="KW-1185">Reference proteome</keyword>
<name>A0A023BCC1_GRENI</name>
<dbReference type="GO" id="GO:0006396">
    <property type="term" value="P:RNA processing"/>
    <property type="evidence" value="ECO:0007669"/>
    <property type="project" value="InterPro"/>
</dbReference>
<dbReference type="InterPro" id="IPR039771">
    <property type="entry name" value="Csl4"/>
</dbReference>
<dbReference type="RefSeq" id="XP_011128984.1">
    <property type="nucleotide sequence ID" value="XM_011130682.1"/>
</dbReference>
<dbReference type="Proteomes" id="UP000019763">
    <property type="component" value="Unassembled WGS sequence"/>
</dbReference>
<sequence>MEQGDWGAVLEPEEEVEAVEVEAVEMARSKELSVESEVVARVVKVLLQEVRCDVLRIDGVDLKPPCKGCIRHTDVMPLGIDKYDLLDCVRPGDILRTRLVATGLSKTLLLTTAPPDCGVTAAASRCCNAPLRPVASSLMRCSCGTLEYRKAAKT</sequence>
<reference evidence="3" key="1">
    <citation type="submission" date="2013-12" db="EMBL/GenBank/DDBJ databases">
        <authorList>
            <person name="Omoto C.K."/>
            <person name="Sibley D."/>
            <person name="Venepally P."/>
            <person name="Hadjithomas M."/>
            <person name="Karamycheva S."/>
            <person name="Brunk B."/>
            <person name="Roos D."/>
            <person name="Caler E."/>
            <person name="Lorenzi H."/>
        </authorList>
    </citation>
    <scope>NUCLEOTIDE SEQUENCE</scope>
</reference>
<dbReference type="PANTHER" id="PTHR12686">
    <property type="entry name" value="3'-5' EXORIBONUCLEASE CSL4-RELATED"/>
    <property type="match status" value="1"/>
</dbReference>
<dbReference type="PANTHER" id="PTHR12686:SF8">
    <property type="entry name" value="EXOSOME COMPLEX COMPONENT CSL4"/>
    <property type="match status" value="1"/>
</dbReference>
<dbReference type="eggNOG" id="KOG3409">
    <property type="taxonomic scope" value="Eukaryota"/>
</dbReference>
<dbReference type="VEuPathDB" id="CryptoDB:GNI_016400"/>
<dbReference type="InterPro" id="IPR012340">
    <property type="entry name" value="NA-bd_OB-fold"/>
</dbReference>
<dbReference type="GO" id="GO:0005730">
    <property type="term" value="C:nucleolus"/>
    <property type="evidence" value="ECO:0007669"/>
    <property type="project" value="UniProtKB-SubCell"/>
</dbReference>
<comment type="caution">
    <text evidence="3">The sequence shown here is derived from an EMBL/GenBank/DDBJ whole genome shotgun (WGS) entry which is preliminary data.</text>
</comment>
<keyword evidence="2" id="KW-0271">Exosome</keyword>
<dbReference type="SUPFAM" id="SSF50249">
    <property type="entry name" value="Nucleic acid-binding proteins"/>
    <property type="match status" value="1"/>
</dbReference>
<dbReference type="AlphaFoldDB" id="A0A023BCC1"/>
<organism evidence="3 4">
    <name type="scientific">Gregarina niphandrodes</name>
    <name type="common">Septate eugregarine</name>
    <dbReference type="NCBI Taxonomy" id="110365"/>
    <lineage>
        <taxon>Eukaryota</taxon>
        <taxon>Sar</taxon>
        <taxon>Alveolata</taxon>
        <taxon>Apicomplexa</taxon>
        <taxon>Conoidasida</taxon>
        <taxon>Gregarinasina</taxon>
        <taxon>Eugregarinorida</taxon>
        <taxon>Gregarinidae</taxon>
        <taxon>Gregarina</taxon>
    </lineage>
</organism>
<evidence type="ECO:0000256" key="1">
    <source>
        <dbReference type="ARBA" id="ARBA00004604"/>
    </source>
</evidence>
<comment type="subcellular location">
    <subcellularLocation>
        <location evidence="1">Nucleus</location>
        <location evidence="1">Nucleolus</location>
    </subcellularLocation>
</comment>
<dbReference type="GO" id="GO:0000178">
    <property type="term" value="C:exosome (RNase complex)"/>
    <property type="evidence" value="ECO:0007669"/>
    <property type="project" value="UniProtKB-KW"/>
</dbReference>
<gene>
    <name evidence="3" type="ORF">GNI_016400</name>
</gene>
<dbReference type="GeneID" id="22910848"/>
<dbReference type="OrthoDB" id="440760at2759"/>